<dbReference type="STRING" id="1082479.SAMN05216241_102114"/>
<keyword evidence="6" id="KW-0406">Ion transport</keyword>
<accession>A0A1G7NCY1</accession>
<protein>
    <recommendedName>
        <fullName evidence="1">Trk system potassium uptake protein TrkA</fullName>
    </recommendedName>
</protein>
<dbReference type="SUPFAM" id="SSF51735">
    <property type="entry name" value="NAD(P)-binding Rossmann-fold domains"/>
    <property type="match status" value="2"/>
</dbReference>
<dbReference type="NCBIfam" id="NF007030">
    <property type="entry name" value="PRK09496.1-1"/>
    <property type="match status" value="1"/>
</dbReference>
<dbReference type="InterPro" id="IPR006037">
    <property type="entry name" value="RCK_C"/>
</dbReference>
<dbReference type="InterPro" id="IPR050721">
    <property type="entry name" value="Trk_Ktr_HKT_K-transport"/>
</dbReference>
<dbReference type="GO" id="GO:0015079">
    <property type="term" value="F:potassium ion transmembrane transporter activity"/>
    <property type="evidence" value="ECO:0007669"/>
    <property type="project" value="InterPro"/>
</dbReference>
<dbReference type="EMBL" id="FNCE01000002">
    <property type="protein sequence ID" value="SDF71781.1"/>
    <property type="molecule type" value="Genomic_DNA"/>
</dbReference>
<organism evidence="9 10">
    <name type="scientific">Limimonas halophila</name>
    <dbReference type="NCBI Taxonomy" id="1082479"/>
    <lineage>
        <taxon>Bacteria</taxon>
        <taxon>Pseudomonadati</taxon>
        <taxon>Pseudomonadota</taxon>
        <taxon>Alphaproteobacteria</taxon>
        <taxon>Rhodospirillales</taxon>
        <taxon>Rhodovibrionaceae</taxon>
        <taxon>Limimonas</taxon>
    </lineage>
</organism>
<evidence type="ECO:0000256" key="2">
    <source>
        <dbReference type="ARBA" id="ARBA00022448"/>
    </source>
</evidence>
<dbReference type="SUPFAM" id="SSF116726">
    <property type="entry name" value="TrkA C-terminal domain-like"/>
    <property type="match status" value="2"/>
</dbReference>
<evidence type="ECO:0000256" key="3">
    <source>
        <dbReference type="ARBA" id="ARBA00022538"/>
    </source>
</evidence>
<dbReference type="PROSITE" id="PS51202">
    <property type="entry name" value="RCK_C"/>
    <property type="match status" value="2"/>
</dbReference>
<dbReference type="InterPro" id="IPR003148">
    <property type="entry name" value="RCK_N"/>
</dbReference>
<evidence type="ECO:0000313" key="9">
    <source>
        <dbReference type="EMBL" id="SDF71781.1"/>
    </source>
</evidence>
<evidence type="ECO:0000313" key="10">
    <source>
        <dbReference type="Proteomes" id="UP000199415"/>
    </source>
</evidence>
<dbReference type="NCBIfam" id="NF007039">
    <property type="entry name" value="PRK09496.3-2"/>
    <property type="match status" value="1"/>
</dbReference>
<dbReference type="OrthoDB" id="9775180at2"/>
<evidence type="ECO:0000256" key="6">
    <source>
        <dbReference type="ARBA" id="ARBA00023065"/>
    </source>
</evidence>
<proteinExistence type="predicted"/>
<evidence type="ECO:0000256" key="5">
    <source>
        <dbReference type="ARBA" id="ARBA00023027"/>
    </source>
</evidence>
<dbReference type="PANTHER" id="PTHR43833:SF5">
    <property type="entry name" value="TRK SYSTEM POTASSIUM UPTAKE PROTEIN TRKA"/>
    <property type="match status" value="1"/>
</dbReference>
<keyword evidence="3" id="KW-0633">Potassium transport</keyword>
<dbReference type="AlphaFoldDB" id="A0A1G7NCY1"/>
<dbReference type="NCBIfam" id="NF007031">
    <property type="entry name" value="PRK09496.1-2"/>
    <property type="match status" value="1"/>
</dbReference>
<feature type="domain" description="RCK C-terminal" evidence="8">
    <location>
        <begin position="372"/>
        <end position="453"/>
    </location>
</feature>
<dbReference type="Pfam" id="PF02080">
    <property type="entry name" value="TrkA_C"/>
    <property type="match status" value="2"/>
</dbReference>
<dbReference type="Pfam" id="PF02254">
    <property type="entry name" value="TrkA_N"/>
    <property type="match status" value="2"/>
</dbReference>
<evidence type="ECO:0000259" key="8">
    <source>
        <dbReference type="PROSITE" id="PS51202"/>
    </source>
</evidence>
<dbReference type="NCBIfam" id="NF007032">
    <property type="entry name" value="PRK09496.1-4"/>
    <property type="match status" value="1"/>
</dbReference>
<feature type="domain" description="RCK N-terminal" evidence="7">
    <location>
        <begin position="1"/>
        <end position="124"/>
    </location>
</feature>
<dbReference type="InterPro" id="IPR036721">
    <property type="entry name" value="RCK_C_sf"/>
</dbReference>
<keyword evidence="10" id="KW-1185">Reference proteome</keyword>
<dbReference type="Gene3D" id="3.30.70.1450">
    <property type="entry name" value="Regulator of K+ conductance, C-terminal domain"/>
    <property type="match status" value="2"/>
</dbReference>
<feature type="domain" description="RCK C-terminal" evidence="8">
    <location>
        <begin position="144"/>
        <end position="229"/>
    </location>
</feature>
<keyword evidence="4" id="KW-0630">Potassium</keyword>
<dbReference type="PANTHER" id="PTHR43833">
    <property type="entry name" value="POTASSIUM CHANNEL PROTEIN 2-RELATED-RELATED"/>
    <property type="match status" value="1"/>
</dbReference>
<dbReference type="PRINTS" id="PR00335">
    <property type="entry name" value="KUPTAKETRKA"/>
</dbReference>
<sequence>MKVIVCGAGQVGSNIARYLSGENADVTVIDRSPELVHKITDSLDVKGLVGFASHPDVLDEAGARDADMVVAVTQADEVNMVACQICHSIFDVPTKIARIRHQSYLASEWSELFSRDNMPIDHIISPEIEVARAISRRLQIPGAFDVIPLADGKVSLIGVHCTENTPILNTPLRQLTAMFPDLHIVIVGVRRGEKGIVPTADDELKLGDDVYFVAETSHLRRAMAAFGHEEQEARRIVLVGGGNVGLNLAKRVERDSPHVSLKMIESDKERAERAAEALDRTVVIHGSALDTEILEEANARKAEGIVAVSNDDEVNILSSLLAKRYGCRRAVTLVNKTSYGPLVSSLGIDTVVSPRAITVSSILQFVRRGRIRSVHSLSDGFGELVEAEALETSSLVGVPIRDASLPSGVMIGAVVRGEKVIIPRGQTVIRPGDRVIIFATTPSVKKVERLFSVKLEFF</sequence>
<feature type="domain" description="RCK N-terminal" evidence="7">
    <location>
        <begin position="233"/>
        <end position="352"/>
    </location>
</feature>
<reference evidence="9 10" key="1">
    <citation type="submission" date="2016-10" db="EMBL/GenBank/DDBJ databases">
        <authorList>
            <person name="de Groot N.N."/>
        </authorList>
    </citation>
    <scope>NUCLEOTIDE SEQUENCE [LARGE SCALE GENOMIC DNA]</scope>
    <source>
        <strain evidence="9 10">DSM 25584</strain>
    </source>
</reference>
<dbReference type="GO" id="GO:0005886">
    <property type="term" value="C:plasma membrane"/>
    <property type="evidence" value="ECO:0007669"/>
    <property type="project" value="InterPro"/>
</dbReference>
<evidence type="ECO:0000256" key="4">
    <source>
        <dbReference type="ARBA" id="ARBA00022958"/>
    </source>
</evidence>
<keyword evidence="2" id="KW-0813">Transport</keyword>
<keyword evidence="5" id="KW-0520">NAD</keyword>
<evidence type="ECO:0000256" key="1">
    <source>
        <dbReference type="ARBA" id="ARBA00017378"/>
    </source>
</evidence>
<name>A0A1G7NCY1_9PROT</name>
<dbReference type="Gene3D" id="3.40.50.720">
    <property type="entry name" value="NAD(P)-binding Rossmann-like Domain"/>
    <property type="match status" value="2"/>
</dbReference>
<dbReference type="InterPro" id="IPR006036">
    <property type="entry name" value="K_uptake_TrkA"/>
</dbReference>
<gene>
    <name evidence="9" type="ORF">SAMN05216241_102114</name>
</gene>
<evidence type="ECO:0000259" key="7">
    <source>
        <dbReference type="PROSITE" id="PS51201"/>
    </source>
</evidence>
<dbReference type="PROSITE" id="PS51201">
    <property type="entry name" value="RCK_N"/>
    <property type="match status" value="2"/>
</dbReference>
<dbReference type="Proteomes" id="UP000199415">
    <property type="component" value="Unassembled WGS sequence"/>
</dbReference>
<dbReference type="InterPro" id="IPR036291">
    <property type="entry name" value="NAD(P)-bd_dom_sf"/>
</dbReference>